<sequence>MALYDAKEKKKVSENFYFDMNSESLKRMLTSHIPYSDVSTLSRSCIFNITYPTTDMFLVIKLEKILQGDINECAEPYMKDDKNRDKVRANVAAASERLGKYRMPFAWTAIYIMNIINGVNSLERESGSDKESGGSNSLGKC</sequence>
<gene>
    <name evidence="1" type="ORF">TPAB3V08_LOCUS14596</name>
</gene>
<name>A0ABN7PKN5_TIMPD</name>
<dbReference type="InterPro" id="IPR026791">
    <property type="entry name" value="DOCK"/>
</dbReference>
<protein>
    <submittedName>
        <fullName evidence="1">Uncharacterized protein</fullName>
    </submittedName>
</protein>
<dbReference type="PANTHER" id="PTHR23317:SF76">
    <property type="entry name" value="LD20667P"/>
    <property type="match status" value="1"/>
</dbReference>
<dbReference type="EMBL" id="CAJPIN010072843">
    <property type="protein sequence ID" value="CAG2067653.1"/>
    <property type="molecule type" value="Genomic_DNA"/>
</dbReference>
<dbReference type="Proteomes" id="UP001153148">
    <property type="component" value="Unassembled WGS sequence"/>
</dbReference>
<evidence type="ECO:0000313" key="1">
    <source>
        <dbReference type="EMBL" id="CAG2067653.1"/>
    </source>
</evidence>
<evidence type="ECO:0000313" key="2">
    <source>
        <dbReference type="Proteomes" id="UP001153148"/>
    </source>
</evidence>
<feature type="non-terminal residue" evidence="1">
    <location>
        <position position="141"/>
    </location>
</feature>
<dbReference type="PANTHER" id="PTHR23317">
    <property type="entry name" value="DEDICATOR OF CYTOKINESIS DOCK"/>
    <property type="match status" value="1"/>
</dbReference>
<proteinExistence type="predicted"/>
<keyword evidence="2" id="KW-1185">Reference proteome</keyword>
<accession>A0ABN7PKN5</accession>
<reference evidence="1" key="1">
    <citation type="submission" date="2021-03" db="EMBL/GenBank/DDBJ databases">
        <authorList>
            <person name="Tran Van P."/>
        </authorList>
    </citation>
    <scope>NUCLEOTIDE SEQUENCE</scope>
</reference>
<organism evidence="1 2">
    <name type="scientific">Timema podura</name>
    <name type="common">Walking stick</name>
    <dbReference type="NCBI Taxonomy" id="61482"/>
    <lineage>
        <taxon>Eukaryota</taxon>
        <taxon>Metazoa</taxon>
        <taxon>Ecdysozoa</taxon>
        <taxon>Arthropoda</taxon>
        <taxon>Hexapoda</taxon>
        <taxon>Insecta</taxon>
        <taxon>Pterygota</taxon>
        <taxon>Neoptera</taxon>
        <taxon>Polyneoptera</taxon>
        <taxon>Phasmatodea</taxon>
        <taxon>Timematodea</taxon>
        <taxon>Timematoidea</taxon>
        <taxon>Timematidae</taxon>
        <taxon>Timema</taxon>
    </lineage>
</organism>
<comment type="caution">
    <text evidence="1">The sequence shown here is derived from an EMBL/GenBank/DDBJ whole genome shotgun (WGS) entry which is preliminary data.</text>
</comment>